<dbReference type="InterPro" id="IPR001647">
    <property type="entry name" value="HTH_TetR"/>
</dbReference>
<sequence length="197" mass="20372">MRTPVQSRSESSADRMLAATLDLLADGGLAAVTVAAVAKAAGASNGSLYHRFGDRTGLLLAAQGLALGRIEAATAAAFARADAEPDDDRALRLLATAALDIFATHRGAMRAYLVEAQGQAAFDDRNVRSSHLLAATVTGWLRDRFAATGPDAEAAWRILFALGAAQALFDDAQVSPTALPRAAFADAVARAVGALVR</sequence>
<dbReference type="PANTHER" id="PTHR30055">
    <property type="entry name" value="HTH-TYPE TRANSCRIPTIONAL REGULATOR RUTR"/>
    <property type="match status" value="1"/>
</dbReference>
<dbReference type="EMBL" id="FMZM01000001">
    <property type="protein sequence ID" value="SDC21067.1"/>
    <property type="molecule type" value="Genomic_DNA"/>
</dbReference>
<dbReference type="PANTHER" id="PTHR30055:SF234">
    <property type="entry name" value="HTH-TYPE TRANSCRIPTIONAL REGULATOR BETI"/>
    <property type="match status" value="1"/>
</dbReference>
<keyword evidence="3" id="KW-0804">Transcription</keyword>
<evidence type="ECO:0000256" key="3">
    <source>
        <dbReference type="ARBA" id="ARBA00023163"/>
    </source>
</evidence>
<dbReference type="GO" id="GO:0003700">
    <property type="term" value="F:DNA-binding transcription factor activity"/>
    <property type="evidence" value="ECO:0007669"/>
    <property type="project" value="TreeGrafter"/>
</dbReference>
<dbReference type="SUPFAM" id="SSF46689">
    <property type="entry name" value="Homeodomain-like"/>
    <property type="match status" value="1"/>
</dbReference>
<dbReference type="OrthoDB" id="3786809at2"/>
<organism evidence="4 5">
    <name type="scientific">Nocardioides lianchengensis</name>
    <dbReference type="NCBI Taxonomy" id="1045774"/>
    <lineage>
        <taxon>Bacteria</taxon>
        <taxon>Bacillati</taxon>
        <taxon>Actinomycetota</taxon>
        <taxon>Actinomycetes</taxon>
        <taxon>Propionibacteriales</taxon>
        <taxon>Nocardioidaceae</taxon>
        <taxon>Nocardioides</taxon>
    </lineage>
</organism>
<dbReference type="Gene3D" id="1.10.357.10">
    <property type="entry name" value="Tetracycline Repressor, domain 2"/>
    <property type="match status" value="1"/>
</dbReference>
<dbReference type="GO" id="GO:0000976">
    <property type="term" value="F:transcription cis-regulatory region binding"/>
    <property type="evidence" value="ECO:0007669"/>
    <property type="project" value="TreeGrafter"/>
</dbReference>
<dbReference type="AlphaFoldDB" id="A0A1G6JQU2"/>
<keyword evidence="5" id="KW-1185">Reference proteome</keyword>
<proteinExistence type="predicted"/>
<dbReference type="Pfam" id="PF00440">
    <property type="entry name" value="TetR_N"/>
    <property type="match status" value="1"/>
</dbReference>
<gene>
    <name evidence="4" type="ORF">SAMN05421872_101554</name>
</gene>
<dbReference type="STRING" id="1045774.SAMN05421872_101554"/>
<evidence type="ECO:0000313" key="4">
    <source>
        <dbReference type="EMBL" id="SDC21067.1"/>
    </source>
</evidence>
<keyword evidence="1" id="KW-0805">Transcription regulation</keyword>
<accession>A0A1G6JQU2</accession>
<dbReference type="RefSeq" id="WP_139175384.1">
    <property type="nucleotide sequence ID" value="NZ_FMZM01000001.1"/>
</dbReference>
<dbReference type="InterPro" id="IPR050109">
    <property type="entry name" value="HTH-type_TetR-like_transc_reg"/>
</dbReference>
<dbReference type="PROSITE" id="PS50977">
    <property type="entry name" value="HTH_TETR_2"/>
    <property type="match status" value="1"/>
</dbReference>
<dbReference type="InterPro" id="IPR009057">
    <property type="entry name" value="Homeodomain-like_sf"/>
</dbReference>
<reference evidence="4 5" key="1">
    <citation type="submission" date="2016-10" db="EMBL/GenBank/DDBJ databases">
        <authorList>
            <person name="de Groot N.N."/>
        </authorList>
    </citation>
    <scope>NUCLEOTIDE SEQUENCE [LARGE SCALE GENOMIC DNA]</scope>
    <source>
        <strain evidence="4 5">CGMCC 4.6858</strain>
    </source>
</reference>
<keyword evidence="2" id="KW-0238">DNA-binding</keyword>
<protein>
    <submittedName>
        <fullName evidence="4">Regulatory protein, tetR family</fullName>
    </submittedName>
</protein>
<evidence type="ECO:0000313" key="5">
    <source>
        <dbReference type="Proteomes" id="UP000199034"/>
    </source>
</evidence>
<dbReference type="Proteomes" id="UP000199034">
    <property type="component" value="Unassembled WGS sequence"/>
</dbReference>
<name>A0A1G6JQU2_9ACTN</name>
<evidence type="ECO:0000256" key="1">
    <source>
        <dbReference type="ARBA" id="ARBA00023015"/>
    </source>
</evidence>
<evidence type="ECO:0000256" key="2">
    <source>
        <dbReference type="ARBA" id="ARBA00023125"/>
    </source>
</evidence>
<dbReference type="PRINTS" id="PR00455">
    <property type="entry name" value="HTHTETR"/>
</dbReference>